<name>A0AAE5GSN5_9VIBR</name>
<dbReference type="InterPro" id="IPR051533">
    <property type="entry name" value="WaaL-like"/>
</dbReference>
<dbReference type="InterPro" id="IPR007016">
    <property type="entry name" value="O-antigen_ligase-rel_domated"/>
</dbReference>
<dbReference type="PANTHER" id="PTHR37422">
    <property type="entry name" value="TEICHURONIC ACID BIOSYNTHESIS PROTEIN TUAE"/>
    <property type="match status" value="1"/>
</dbReference>
<dbReference type="GO" id="GO:0016020">
    <property type="term" value="C:membrane"/>
    <property type="evidence" value="ECO:0007669"/>
    <property type="project" value="UniProtKB-SubCell"/>
</dbReference>
<feature type="transmembrane region" description="Helical" evidence="5">
    <location>
        <begin position="152"/>
        <end position="170"/>
    </location>
</feature>
<evidence type="ECO:0000259" key="6">
    <source>
        <dbReference type="Pfam" id="PF04932"/>
    </source>
</evidence>
<dbReference type="GO" id="GO:0016874">
    <property type="term" value="F:ligase activity"/>
    <property type="evidence" value="ECO:0007669"/>
    <property type="project" value="UniProtKB-KW"/>
</dbReference>
<feature type="transmembrane region" description="Helical" evidence="5">
    <location>
        <begin position="91"/>
        <end position="110"/>
    </location>
</feature>
<evidence type="ECO:0000256" key="2">
    <source>
        <dbReference type="ARBA" id="ARBA00022692"/>
    </source>
</evidence>
<feature type="domain" description="O-antigen ligase-related" evidence="6">
    <location>
        <begin position="184"/>
        <end position="341"/>
    </location>
</feature>
<comment type="subcellular location">
    <subcellularLocation>
        <location evidence="1">Membrane</location>
        <topology evidence="1">Multi-pass membrane protein</topology>
    </subcellularLocation>
</comment>
<sequence>MIEKFKNSPFEKFFLLSPCFISWALVFNFYDVKHLLSKLVFIICIYCLFTYRSEVKEKLKEREFIFFFSFIFFLGSYFSFLHYYNNGHFDFARTVFSCFFYLFLVPVRFFNLRNLGLLVNLASLFTATKGIYDSFLNEGIRIGQVVNPGPSAYVFGLLLILQVCFTIVEFRRGNYQGSFFCVILSFLLIYTVYLTGTRTAWLGLFLVLVYLLIYLFKKKSAKSGAILCIFVVLVLVGLFKVDYTHERISRSIDEVQMMLGGDYNTSSGTRVDLWFNGIAIGKENFLIGVPNDKEREAVQNAYENNEIQFSAYRILDHPRSSYHNVYIQSFVKGGLIALFLMLVWVFMPIVFSKSDVLNISMPITIMTVICSGFESQFTIYSACAYFYLLLVGYLILMDRSNDRSEV</sequence>
<evidence type="ECO:0000256" key="4">
    <source>
        <dbReference type="ARBA" id="ARBA00023136"/>
    </source>
</evidence>
<evidence type="ECO:0000256" key="1">
    <source>
        <dbReference type="ARBA" id="ARBA00004141"/>
    </source>
</evidence>
<dbReference type="AlphaFoldDB" id="A0AAE5GSN5"/>
<comment type="caution">
    <text evidence="7">The sequence shown here is derived from an EMBL/GenBank/DDBJ whole genome shotgun (WGS) entry which is preliminary data.</text>
</comment>
<dbReference type="Pfam" id="PF04932">
    <property type="entry name" value="Wzy_C"/>
    <property type="match status" value="1"/>
</dbReference>
<feature type="transmembrane region" description="Helical" evidence="5">
    <location>
        <begin position="115"/>
        <end position="132"/>
    </location>
</feature>
<dbReference type="Proteomes" id="UP000572722">
    <property type="component" value="Unassembled WGS sequence"/>
</dbReference>
<keyword evidence="4 5" id="KW-0472">Membrane</keyword>
<feature type="transmembrane region" description="Helical" evidence="5">
    <location>
        <begin position="35"/>
        <end position="52"/>
    </location>
</feature>
<proteinExistence type="predicted"/>
<feature type="transmembrane region" description="Helical" evidence="5">
    <location>
        <begin position="64"/>
        <end position="85"/>
    </location>
</feature>
<reference evidence="7 8" key="1">
    <citation type="submission" date="2019-08" db="EMBL/GenBank/DDBJ databases">
        <title>Draft genome sequencing and comparative genomics of hatchery-associated Vibrios.</title>
        <authorList>
            <person name="Kehlet-Delgado H."/>
            <person name="Mueller R.S."/>
        </authorList>
    </citation>
    <scope>NUCLEOTIDE SEQUENCE [LARGE SCALE GENOMIC DNA]</scope>
    <source>
        <strain evidence="7 8">01-65-5-1</strain>
    </source>
</reference>
<evidence type="ECO:0000256" key="5">
    <source>
        <dbReference type="SAM" id="Phobius"/>
    </source>
</evidence>
<accession>A0AAE5GSN5</accession>
<feature type="transmembrane region" description="Helical" evidence="5">
    <location>
        <begin position="177"/>
        <end position="193"/>
    </location>
</feature>
<evidence type="ECO:0000256" key="3">
    <source>
        <dbReference type="ARBA" id="ARBA00022989"/>
    </source>
</evidence>
<feature type="transmembrane region" description="Helical" evidence="5">
    <location>
        <begin position="379"/>
        <end position="396"/>
    </location>
</feature>
<protein>
    <submittedName>
        <fullName evidence="7">O-antigen ligase family protein</fullName>
    </submittedName>
</protein>
<feature type="transmembrane region" description="Helical" evidence="5">
    <location>
        <begin position="325"/>
        <end position="349"/>
    </location>
</feature>
<keyword evidence="7" id="KW-0436">Ligase</keyword>
<evidence type="ECO:0000313" key="7">
    <source>
        <dbReference type="EMBL" id="NOI82348.1"/>
    </source>
</evidence>
<keyword evidence="2 5" id="KW-0812">Transmembrane</keyword>
<gene>
    <name evidence="7" type="ORF">F0237_16895</name>
</gene>
<organism evidence="7 8">
    <name type="scientific">Vibrio tubiashii</name>
    <dbReference type="NCBI Taxonomy" id="29498"/>
    <lineage>
        <taxon>Bacteria</taxon>
        <taxon>Pseudomonadati</taxon>
        <taxon>Pseudomonadota</taxon>
        <taxon>Gammaproteobacteria</taxon>
        <taxon>Vibrionales</taxon>
        <taxon>Vibrionaceae</taxon>
        <taxon>Vibrio</taxon>
        <taxon>Vibrio oreintalis group</taxon>
    </lineage>
</organism>
<feature type="transmembrane region" description="Helical" evidence="5">
    <location>
        <begin position="12"/>
        <end position="29"/>
    </location>
</feature>
<feature type="transmembrane region" description="Helical" evidence="5">
    <location>
        <begin position="199"/>
        <end position="216"/>
    </location>
</feature>
<keyword evidence="3 5" id="KW-1133">Transmembrane helix</keyword>
<evidence type="ECO:0000313" key="8">
    <source>
        <dbReference type="Proteomes" id="UP000572722"/>
    </source>
</evidence>
<dbReference type="PANTHER" id="PTHR37422:SF13">
    <property type="entry name" value="LIPOPOLYSACCHARIDE BIOSYNTHESIS PROTEIN PA4999-RELATED"/>
    <property type="match status" value="1"/>
</dbReference>
<dbReference type="EMBL" id="VTXO01000007">
    <property type="protein sequence ID" value="NOI82348.1"/>
    <property type="molecule type" value="Genomic_DNA"/>
</dbReference>